<dbReference type="Gene3D" id="2.20.25.190">
    <property type="match status" value="1"/>
</dbReference>
<dbReference type="SUPFAM" id="SSF57783">
    <property type="entry name" value="Zinc beta-ribbon"/>
    <property type="match status" value="1"/>
</dbReference>
<dbReference type="GO" id="GO:0008023">
    <property type="term" value="C:transcription elongation factor complex"/>
    <property type="evidence" value="ECO:0007669"/>
    <property type="project" value="TreeGrafter"/>
</dbReference>
<dbReference type="Proteomes" id="UP001153069">
    <property type="component" value="Unassembled WGS sequence"/>
</dbReference>
<evidence type="ECO:0000256" key="1">
    <source>
        <dbReference type="ARBA" id="ARBA00003357"/>
    </source>
</evidence>
<evidence type="ECO:0000313" key="13">
    <source>
        <dbReference type="Proteomes" id="UP001153069"/>
    </source>
</evidence>
<comment type="function">
    <text evidence="1 10">Transcription elongation factor implicated in the maintenance of proper chromatin structure in actively transcribed regions.</text>
</comment>
<keyword evidence="8 10" id="KW-0804">Transcription</keyword>
<proteinExistence type="inferred from homology"/>
<evidence type="ECO:0000256" key="5">
    <source>
        <dbReference type="ARBA" id="ARBA00022771"/>
    </source>
</evidence>
<feature type="region of interest" description="Disordered" evidence="11">
    <location>
        <begin position="80"/>
        <end position="153"/>
    </location>
</feature>
<dbReference type="FunFam" id="2.20.25.190:FF:000001">
    <property type="entry name" value="Transcription elongation factor 1 homolog"/>
    <property type="match status" value="1"/>
</dbReference>
<dbReference type="Pfam" id="PF05129">
    <property type="entry name" value="Zn_ribbon_Elf1"/>
    <property type="match status" value="1"/>
</dbReference>
<feature type="compositionally biased region" description="Acidic residues" evidence="11">
    <location>
        <begin position="143"/>
        <end position="153"/>
    </location>
</feature>
<evidence type="ECO:0000256" key="2">
    <source>
        <dbReference type="ARBA" id="ARBA00004123"/>
    </source>
</evidence>
<dbReference type="PANTHER" id="PTHR20934">
    <property type="entry name" value="TRANSCRIPTION ELONGATION FACTOR 1 HOMOLOG"/>
    <property type="match status" value="1"/>
</dbReference>
<evidence type="ECO:0000256" key="3">
    <source>
        <dbReference type="ARBA" id="ARBA00009730"/>
    </source>
</evidence>
<evidence type="ECO:0000256" key="7">
    <source>
        <dbReference type="ARBA" id="ARBA00023015"/>
    </source>
</evidence>
<evidence type="ECO:0000256" key="4">
    <source>
        <dbReference type="ARBA" id="ARBA00022723"/>
    </source>
</evidence>
<evidence type="ECO:0000256" key="9">
    <source>
        <dbReference type="ARBA" id="ARBA00023242"/>
    </source>
</evidence>
<dbReference type="InterPro" id="IPR007808">
    <property type="entry name" value="Elf1"/>
</dbReference>
<keyword evidence="7 10" id="KW-0805">Transcription regulation</keyword>
<accession>A0A9N8DY27</accession>
<dbReference type="OrthoDB" id="445983at2759"/>
<comment type="similarity">
    <text evidence="3 10">Belongs to the ELOF1 family.</text>
</comment>
<dbReference type="GO" id="GO:0003746">
    <property type="term" value="F:translation elongation factor activity"/>
    <property type="evidence" value="ECO:0007669"/>
    <property type="project" value="UniProtKB-KW"/>
</dbReference>
<dbReference type="EMBL" id="CAICTM010000332">
    <property type="protein sequence ID" value="CAB9508084.1"/>
    <property type="molecule type" value="Genomic_DNA"/>
</dbReference>
<dbReference type="GO" id="GO:0000993">
    <property type="term" value="F:RNA polymerase II complex binding"/>
    <property type="evidence" value="ECO:0007669"/>
    <property type="project" value="TreeGrafter"/>
</dbReference>
<protein>
    <recommendedName>
        <fullName evidence="10">Transcription elongation factor 1 homolog</fullName>
    </recommendedName>
</protein>
<name>A0A9N8DY27_9STRA</name>
<keyword evidence="12" id="KW-0648">Protein biosynthesis</keyword>
<sequence>MGRRAKKAPVQTKKRATLAKQFKCPFCANEEVVECKMDFKASVGSLNCRLCAASYQMPIHHLHEPIDVFSEWLDDCEAAANGQRTGEAPPAEAPRFNDEGDEDDDVPEAVEFNGRNNKKRPAQDTGARKKQKTGKAATITDLGLDDSDSDDED</sequence>
<organism evidence="12 13">
    <name type="scientific">Seminavis robusta</name>
    <dbReference type="NCBI Taxonomy" id="568900"/>
    <lineage>
        <taxon>Eukaryota</taxon>
        <taxon>Sar</taxon>
        <taxon>Stramenopiles</taxon>
        <taxon>Ochrophyta</taxon>
        <taxon>Bacillariophyta</taxon>
        <taxon>Bacillariophyceae</taxon>
        <taxon>Bacillariophycidae</taxon>
        <taxon>Naviculales</taxon>
        <taxon>Naviculaceae</taxon>
        <taxon>Seminavis</taxon>
    </lineage>
</organism>
<dbReference type="InterPro" id="IPR038567">
    <property type="entry name" value="T_Elf1_sf"/>
</dbReference>
<dbReference type="GO" id="GO:0008270">
    <property type="term" value="F:zinc ion binding"/>
    <property type="evidence" value="ECO:0007669"/>
    <property type="project" value="UniProtKB-KW"/>
</dbReference>
<keyword evidence="9 10" id="KW-0539">Nucleus</keyword>
<feature type="compositionally biased region" description="Acidic residues" evidence="11">
    <location>
        <begin position="99"/>
        <end position="108"/>
    </location>
</feature>
<evidence type="ECO:0000256" key="10">
    <source>
        <dbReference type="RuleBase" id="RU364033"/>
    </source>
</evidence>
<evidence type="ECO:0000256" key="8">
    <source>
        <dbReference type="ARBA" id="ARBA00023163"/>
    </source>
</evidence>
<keyword evidence="6 10" id="KW-0862">Zinc</keyword>
<evidence type="ECO:0000256" key="6">
    <source>
        <dbReference type="ARBA" id="ARBA00022833"/>
    </source>
</evidence>
<dbReference type="GO" id="GO:0006368">
    <property type="term" value="P:transcription elongation by RNA polymerase II"/>
    <property type="evidence" value="ECO:0007669"/>
    <property type="project" value="TreeGrafter"/>
</dbReference>
<comment type="caution">
    <text evidence="12">The sequence shown here is derived from an EMBL/GenBank/DDBJ whole genome shotgun (WGS) entry which is preliminary data.</text>
</comment>
<reference evidence="12" key="1">
    <citation type="submission" date="2020-06" db="EMBL/GenBank/DDBJ databases">
        <authorList>
            <consortium name="Plant Systems Biology data submission"/>
        </authorList>
    </citation>
    <scope>NUCLEOTIDE SEQUENCE</scope>
    <source>
        <strain evidence="12">D6</strain>
    </source>
</reference>
<dbReference type="AlphaFoldDB" id="A0A9N8DY27"/>
<keyword evidence="4 10" id="KW-0479">Metal-binding</keyword>
<comment type="subcellular location">
    <subcellularLocation>
        <location evidence="2 10">Nucleus</location>
    </subcellularLocation>
</comment>
<evidence type="ECO:0000256" key="11">
    <source>
        <dbReference type="SAM" id="MobiDB-lite"/>
    </source>
</evidence>
<gene>
    <name evidence="12" type="ORF">SEMRO_333_G119490.1</name>
</gene>
<evidence type="ECO:0000313" key="12">
    <source>
        <dbReference type="EMBL" id="CAB9508084.1"/>
    </source>
</evidence>
<keyword evidence="12" id="KW-0251">Elongation factor</keyword>
<keyword evidence="13" id="KW-1185">Reference proteome</keyword>
<keyword evidence="5 10" id="KW-0863">Zinc-finger</keyword>
<dbReference type="PANTHER" id="PTHR20934:SF0">
    <property type="entry name" value="TRANSCRIPTION ELONGATION FACTOR 1 HOMOLOG"/>
    <property type="match status" value="1"/>
</dbReference>